<dbReference type="HOGENOM" id="CLU_021051_1_1_1"/>
<evidence type="ECO:0000313" key="8">
    <source>
        <dbReference type="EMBL" id="EGS18754.1"/>
    </source>
</evidence>
<evidence type="ECO:0000259" key="7">
    <source>
        <dbReference type="Pfam" id="PF13813"/>
    </source>
</evidence>
<gene>
    <name evidence="8" type="ORF">CTHT_0053630</name>
</gene>
<keyword evidence="3 6" id="KW-1133">Transmembrane helix</keyword>
<evidence type="ECO:0000256" key="5">
    <source>
        <dbReference type="SAM" id="MobiDB-lite"/>
    </source>
</evidence>
<dbReference type="OrthoDB" id="2796277at2759"/>
<organism evidence="9">
    <name type="scientific">Chaetomium thermophilum (strain DSM 1495 / CBS 144.50 / IMI 039719)</name>
    <name type="common">Thermochaetoides thermophila</name>
    <dbReference type="NCBI Taxonomy" id="759272"/>
    <lineage>
        <taxon>Eukaryota</taxon>
        <taxon>Fungi</taxon>
        <taxon>Dikarya</taxon>
        <taxon>Ascomycota</taxon>
        <taxon>Pezizomycotina</taxon>
        <taxon>Sordariomycetes</taxon>
        <taxon>Sordariomycetidae</taxon>
        <taxon>Sordariales</taxon>
        <taxon>Chaetomiaceae</taxon>
        <taxon>Thermochaetoides</taxon>
    </lineage>
</organism>
<feature type="transmembrane region" description="Helical" evidence="6">
    <location>
        <begin position="51"/>
        <end position="70"/>
    </location>
</feature>
<protein>
    <recommendedName>
        <fullName evidence="7">Wax synthase domain-containing protein</fullName>
    </recommendedName>
</protein>
<feature type="domain" description="Wax synthase" evidence="7">
    <location>
        <begin position="374"/>
        <end position="456"/>
    </location>
</feature>
<evidence type="ECO:0000256" key="3">
    <source>
        <dbReference type="ARBA" id="ARBA00022989"/>
    </source>
</evidence>
<dbReference type="eggNOG" id="ENOG502SAIV">
    <property type="taxonomic scope" value="Eukaryota"/>
</dbReference>
<keyword evidence="2 6" id="KW-0812">Transmembrane</keyword>
<dbReference type="Pfam" id="PF13813">
    <property type="entry name" value="MBOAT_2"/>
    <property type="match status" value="1"/>
</dbReference>
<accession>G0SBH8</accession>
<proteinExistence type="predicted"/>
<dbReference type="RefSeq" id="XP_006695699.1">
    <property type="nucleotide sequence ID" value="XM_006695636.1"/>
</dbReference>
<dbReference type="GO" id="GO:0016020">
    <property type="term" value="C:membrane"/>
    <property type="evidence" value="ECO:0007669"/>
    <property type="project" value="UniProtKB-SubCell"/>
</dbReference>
<feature type="transmembrane region" description="Helical" evidence="6">
    <location>
        <begin position="77"/>
        <end position="94"/>
    </location>
</feature>
<dbReference type="KEGG" id="cthr:CTHT_0053630"/>
<evidence type="ECO:0000256" key="2">
    <source>
        <dbReference type="ARBA" id="ARBA00022692"/>
    </source>
</evidence>
<feature type="transmembrane region" description="Helical" evidence="6">
    <location>
        <begin position="106"/>
        <end position="127"/>
    </location>
</feature>
<evidence type="ECO:0000256" key="4">
    <source>
        <dbReference type="ARBA" id="ARBA00023136"/>
    </source>
</evidence>
<keyword evidence="4 6" id="KW-0472">Membrane</keyword>
<dbReference type="AlphaFoldDB" id="G0SBH8"/>
<dbReference type="Proteomes" id="UP000008066">
    <property type="component" value="Unassembled WGS sequence"/>
</dbReference>
<reference evidence="8 9" key="1">
    <citation type="journal article" date="2011" name="Cell">
        <title>Insight into structure and assembly of the nuclear pore complex by utilizing the genome of a eukaryotic thermophile.</title>
        <authorList>
            <person name="Amlacher S."/>
            <person name="Sarges P."/>
            <person name="Flemming D."/>
            <person name="van Noort V."/>
            <person name="Kunze R."/>
            <person name="Devos D.P."/>
            <person name="Arumugam M."/>
            <person name="Bork P."/>
            <person name="Hurt E."/>
        </authorList>
    </citation>
    <scope>NUCLEOTIDE SEQUENCE [LARGE SCALE GENOMIC DNA]</scope>
    <source>
        <strain evidence="9">DSM 1495 / CBS 144.50 / IMI 039719</strain>
    </source>
</reference>
<evidence type="ECO:0000256" key="6">
    <source>
        <dbReference type="SAM" id="Phobius"/>
    </source>
</evidence>
<dbReference type="EMBL" id="GL988045">
    <property type="protein sequence ID" value="EGS18754.1"/>
    <property type="molecule type" value="Genomic_DNA"/>
</dbReference>
<sequence>MTTANLTLGSGTDPAADPTTTTLSIPPDVFYDRQFKAAFETAHASGRLKPLVFPISFLGSVILPVLYLSVPHTTRPWLYRLRWAVAAAVVALNVRLMQTTSAANEAIAYGTGLIAVWGTIWALRMLIFTRPQWEAARIVRVPKGEAEEGREKKVVKADVALDESVAAALEDYDYVWQPYPARAPFLTRLGWSIDLLICFRGAGWNLAISSIPQPPPPSPRLFRSKQPILVQIASIPLHSRTGIFRSQTYASFLRDRLFRMLVSWMVLDVLTITLRKDPYFIFGPEPVPSNNNPFPSILPSDLMAPTVPEFLPNLPLKQYTLPLLRNACALAGIWSGLEFYTSIAQLAFVFLPLLLVPRRLRGAWWPGTDLWANPSLFGNFVSCVLDKGLRGFWSGWWHQTFRAGFLAGPQWALAKGQSKHKHGHGEFDATAVIQILWAFLLSGLLHGAGGHTSSHMDRPAGEAGHGWMWSISDMAARG</sequence>
<evidence type="ECO:0000256" key="1">
    <source>
        <dbReference type="ARBA" id="ARBA00004141"/>
    </source>
</evidence>
<name>G0SBH8_CHATD</name>
<comment type="subcellular location">
    <subcellularLocation>
        <location evidence="1">Membrane</location>
        <topology evidence="1">Multi-pass membrane protein</topology>
    </subcellularLocation>
</comment>
<dbReference type="GeneID" id="18259401"/>
<keyword evidence="9" id="KW-1185">Reference proteome</keyword>
<feature type="region of interest" description="Disordered" evidence="5">
    <location>
        <begin position="1"/>
        <end position="20"/>
    </location>
</feature>
<feature type="compositionally biased region" description="Polar residues" evidence="5">
    <location>
        <begin position="1"/>
        <end position="10"/>
    </location>
</feature>
<evidence type="ECO:0000313" key="9">
    <source>
        <dbReference type="Proteomes" id="UP000008066"/>
    </source>
</evidence>
<dbReference type="OMA" id="WWGRRWH"/>
<dbReference type="InterPro" id="IPR032805">
    <property type="entry name" value="Wax_synthase_dom"/>
</dbReference>